<feature type="domain" description="Beta-ketoacyl-[acyl-carrier-protein] synthase III N-terminal" evidence="4">
    <location>
        <begin position="109"/>
        <end position="176"/>
    </location>
</feature>
<dbReference type="KEGG" id="hhy:Halhy_2608"/>
<reference key="2">
    <citation type="submission" date="2011-04" db="EMBL/GenBank/DDBJ databases">
        <title>Complete sequence of chromosome of Haliscomenobacter hydrossis DSM 1100.</title>
        <authorList>
            <consortium name="US DOE Joint Genome Institute (JGI-PGF)"/>
            <person name="Lucas S."/>
            <person name="Han J."/>
            <person name="Lapidus A."/>
            <person name="Bruce D."/>
            <person name="Goodwin L."/>
            <person name="Pitluck S."/>
            <person name="Peters L."/>
            <person name="Kyrpides N."/>
            <person name="Mavromatis K."/>
            <person name="Ivanova N."/>
            <person name="Ovchinnikova G."/>
            <person name="Pagani I."/>
            <person name="Daligault H."/>
            <person name="Detter J.C."/>
            <person name="Han C."/>
            <person name="Land M."/>
            <person name="Hauser L."/>
            <person name="Markowitz V."/>
            <person name="Cheng J.-F."/>
            <person name="Hugenholtz P."/>
            <person name="Woyke T."/>
            <person name="Wu D."/>
            <person name="Verbarg S."/>
            <person name="Frueling A."/>
            <person name="Brambilla E."/>
            <person name="Klenk H.-P."/>
            <person name="Eisen J.A."/>
        </authorList>
    </citation>
    <scope>NUCLEOTIDE SEQUENCE</scope>
    <source>
        <strain>DSM 1100</strain>
    </source>
</reference>
<dbReference type="CDD" id="cd00830">
    <property type="entry name" value="KAS_III"/>
    <property type="match status" value="1"/>
</dbReference>
<dbReference type="RefSeq" id="WP_013765025.1">
    <property type="nucleotide sequence ID" value="NC_015510.1"/>
</dbReference>
<dbReference type="STRING" id="760192.Halhy_2608"/>
<dbReference type="InterPro" id="IPR013751">
    <property type="entry name" value="ACP_syn_III_N"/>
</dbReference>
<dbReference type="SUPFAM" id="SSF53901">
    <property type="entry name" value="Thiolase-like"/>
    <property type="match status" value="1"/>
</dbReference>
<protein>
    <submittedName>
        <fullName evidence="5">Beta-ketoacyl-acyl-carrier-protein synthase I</fullName>
        <ecNumber evidence="5">2.3.1.41</ecNumber>
    </submittedName>
</protein>
<evidence type="ECO:0000256" key="2">
    <source>
        <dbReference type="ARBA" id="ARBA00023315"/>
    </source>
</evidence>
<keyword evidence="1 5" id="KW-0808">Transferase</keyword>
<dbReference type="InterPro" id="IPR016039">
    <property type="entry name" value="Thiolase-like"/>
</dbReference>
<evidence type="ECO:0000259" key="3">
    <source>
        <dbReference type="Pfam" id="PF08541"/>
    </source>
</evidence>
<evidence type="ECO:0000313" key="5">
    <source>
        <dbReference type="EMBL" id="AEE50477.1"/>
    </source>
</evidence>
<dbReference type="AlphaFoldDB" id="F4KZP1"/>
<feature type="domain" description="Beta-ketoacyl-[acyl-carrier-protein] synthase III C-terminal" evidence="3">
    <location>
        <begin position="246"/>
        <end position="328"/>
    </location>
</feature>
<organism evidence="5 6">
    <name type="scientific">Haliscomenobacter hydrossis (strain ATCC 27775 / DSM 1100 / LMG 10767 / O)</name>
    <dbReference type="NCBI Taxonomy" id="760192"/>
    <lineage>
        <taxon>Bacteria</taxon>
        <taxon>Pseudomonadati</taxon>
        <taxon>Bacteroidota</taxon>
        <taxon>Saprospiria</taxon>
        <taxon>Saprospirales</taxon>
        <taxon>Haliscomenobacteraceae</taxon>
        <taxon>Haliscomenobacter</taxon>
    </lineage>
</organism>
<name>F4KZP1_HALH1</name>
<dbReference type="HOGENOM" id="CLU_039592_4_2_10"/>
<dbReference type="Pfam" id="PF08541">
    <property type="entry name" value="ACP_syn_III_C"/>
    <property type="match status" value="1"/>
</dbReference>
<keyword evidence="6" id="KW-1185">Reference proteome</keyword>
<dbReference type="GO" id="GO:0004315">
    <property type="term" value="F:3-oxoacyl-[acyl-carrier-protein] synthase activity"/>
    <property type="evidence" value="ECO:0007669"/>
    <property type="project" value="UniProtKB-EC"/>
</dbReference>
<accession>F4KZP1</accession>
<dbReference type="PANTHER" id="PTHR34069:SF2">
    <property type="entry name" value="BETA-KETOACYL-[ACYL-CARRIER-PROTEIN] SYNTHASE III"/>
    <property type="match status" value="1"/>
</dbReference>
<sequence length="329" mass="35901">MMKIHLKSCARILPGPAIWSSQLEAQIGLAPGWAEKNTGVARRYWADPTESITSLAAAAVRLALEEAKLDCAELDMLIYAGASFDHPIPHNACLIKQALEQEGADFPCFDVDGTCLSFLHALDIAHLYLQHRGLRRVAIVSAELPSRALNPADAKTYTLFGDAAVAVILEASLDQGYTPSPAYFINQSEGAQLAIVPTGGSKRRGSEPDTPADSFFFQMNGRQLITMTLRYLDGFLSTLEQRTGQPIQAYDYIVPHQASRFGNEYFMQRYTLAPERVINTLSTYGNCVSASIPLGLFDLYQEGKIQPGKEVLLIGTAAGLSIGALRLKF</sequence>
<evidence type="ECO:0000259" key="4">
    <source>
        <dbReference type="Pfam" id="PF08545"/>
    </source>
</evidence>
<proteinExistence type="predicted"/>
<dbReference type="Proteomes" id="UP000008461">
    <property type="component" value="Chromosome"/>
</dbReference>
<keyword evidence="2 5" id="KW-0012">Acyltransferase</keyword>
<dbReference type="EMBL" id="CP002691">
    <property type="protein sequence ID" value="AEE50477.1"/>
    <property type="molecule type" value="Genomic_DNA"/>
</dbReference>
<dbReference type="Pfam" id="PF08545">
    <property type="entry name" value="ACP_syn_III"/>
    <property type="match status" value="1"/>
</dbReference>
<dbReference type="eggNOG" id="COG0332">
    <property type="taxonomic scope" value="Bacteria"/>
</dbReference>
<gene>
    <name evidence="5" type="ordered locus">Halhy_2608</name>
</gene>
<dbReference type="PANTHER" id="PTHR34069">
    <property type="entry name" value="3-OXOACYL-[ACYL-CARRIER-PROTEIN] SYNTHASE 3"/>
    <property type="match status" value="1"/>
</dbReference>
<reference evidence="5 6" key="1">
    <citation type="journal article" date="2011" name="Stand. Genomic Sci.">
        <title>Complete genome sequence of Haliscomenobacter hydrossis type strain (O).</title>
        <authorList>
            <consortium name="US DOE Joint Genome Institute (JGI-PGF)"/>
            <person name="Daligault H."/>
            <person name="Lapidus A."/>
            <person name="Zeytun A."/>
            <person name="Nolan M."/>
            <person name="Lucas S."/>
            <person name="Del Rio T.G."/>
            <person name="Tice H."/>
            <person name="Cheng J.F."/>
            <person name="Tapia R."/>
            <person name="Han C."/>
            <person name="Goodwin L."/>
            <person name="Pitluck S."/>
            <person name="Liolios K."/>
            <person name="Pagani I."/>
            <person name="Ivanova N."/>
            <person name="Huntemann M."/>
            <person name="Mavromatis K."/>
            <person name="Mikhailova N."/>
            <person name="Pati A."/>
            <person name="Chen A."/>
            <person name="Palaniappan K."/>
            <person name="Land M."/>
            <person name="Hauser L."/>
            <person name="Brambilla E.M."/>
            <person name="Rohde M."/>
            <person name="Verbarg S."/>
            <person name="Goker M."/>
            <person name="Bristow J."/>
            <person name="Eisen J.A."/>
            <person name="Markowitz V."/>
            <person name="Hugenholtz P."/>
            <person name="Kyrpides N.C."/>
            <person name="Klenk H.P."/>
            <person name="Woyke T."/>
        </authorList>
    </citation>
    <scope>NUCLEOTIDE SEQUENCE [LARGE SCALE GENOMIC DNA]</scope>
    <source>
        <strain evidence="6">ATCC 27775 / DSM 1100 / LMG 10767 / O</strain>
    </source>
</reference>
<evidence type="ECO:0000256" key="1">
    <source>
        <dbReference type="ARBA" id="ARBA00022679"/>
    </source>
</evidence>
<dbReference type="InterPro" id="IPR013747">
    <property type="entry name" value="ACP_syn_III_C"/>
</dbReference>
<dbReference type="Gene3D" id="3.40.47.10">
    <property type="match status" value="1"/>
</dbReference>
<dbReference type="GO" id="GO:0006633">
    <property type="term" value="P:fatty acid biosynthetic process"/>
    <property type="evidence" value="ECO:0007669"/>
    <property type="project" value="InterPro"/>
</dbReference>
<evidence type="ECO:0000313" key="6">
    <source>
        <dbReference type="Proteomes" id="UP000008461"/>
    </source>
</evidence>
<dbReference type="EC" id="2.3.1.41" evidence="5"/>
<dbReference type="GO" id="GO:0044550">
    <property type="term" value="P:secondary metabolite biosynthetic process"/>
    <property type="evidence" value="ECO:0007669"/>
    <property type="project" value="TreeGrafter"/>
</dbReference>